<dbReference type="EMBL" id="AAKN02033949">
    <property type="status" value="NOT_ANNOTATED_CDS"/>
    <property type="molecule type" value="Genomic_DNA"/>
</dbReference>
<dbReference type="Ensembl" id="ENSCPOT00000009803.3">
    <property type="protein sequence ID" value="ENSCPOP00000008722.3"/>
    <property type="gene ID" value="ENSCPOG00000009716.4"/>
</dbReference>
<dbReference type="eggNOG" id="ENOG502QQ4Q">
    <property type="taxonomic scope" value="Eukaryota"/>
</dbReference>
<dbReference type="Proteomes" id="UP000005447">
    <property type="component" value="Unassembled WGS sequence"/>
</dbReference>
<keyword evidence="1" id="KW-1133">Transmembrane helix</keyword>
<dbReference type="HOGENOM" id="CLU_131864_0_0_1"/>
<dbReference type="Bgee" id="ENSCPOG00000009716">
    <property type="expression patterns" value="Expressed in testis and 6 other cell types or tissues"/>
</dbReference>
<dbReference type="GO" id="GO:0007288">
    <property type="term" value="P:sperm axoneme assembly"/>
    <property type="evidence" value="ECO:0007669"/>
    <property type="project" value="TreeGrafter"/>
</dbReference>
<dbReference type="GO" id="GO:0005929">
    <property type="term" value="C:cilium"/>
    <property type="evidence" value="ECO:0007669"/>
    <property type="project" value="TreeGrafter"/>
</dbReference>
<dbReference type="EMBL" id="AAKN02033947">
    <property type="status" value="NOT_ANNOTATED_CDS"/>
    <property type="molecule type" value="Genomic_DNA"/>
</dbReference>
<dbReference type="STRING" id="10141.ENSCPOP00000008722"/>
<reference evidence="2" key="2">
    <citation type="submission" date="2025-08" db="UniProtKB">
        <authorList>
            <consortium name="Ensembl"/>
        </authorList>
    </citation>
    <scope>IDENTIFICATION</scope>
    <source>
        <strain evidence="2">2N</strain>
    </source>
</reference>
<reference evidence="3" key="1">
    <citation type="journal article" date="2011" name="Nature">
        <title>A high-resolution map of human evolutionary constraint using 29 mammals.</title>
        <authorList>
            <person name="Lindblad-Toh K."/>
            <person name="Garber M."/>
            <person name="Zuk O."/>
            <person name="Lin M.F."/>
            <person name="Parker B.J."/>
            <person name="Washietl S."/>
            <person name="Kheradpour P."/>
            <person name="Ernst J."/>
            <person name="Jordan G."/>
            <person name="Mauceli E."/>
            <person name="Ward L.D."/>
            <person name="Lowe C.B."/>
            <person name="Holloway A.K."/>
            <person name="Clamp M."/>
            <person name="Gnerre S."/>
            <person name="Alfoldi J."/>
            <person name="Beal K."/>
            <person name="Chang J."/>
            <person name="Clawson H."/>
            <person name="Cuff J."/>
            <person name="Di Palma F."/>
            <person name="Fitzgerald S."/>
            <person name="Flicek P."/>
            <person name="Guttman M."/>
            <person name="Hubisz M.J."/>
            <person name="Jaffe D.B."/>
            <person name="Jungreis I."/>
            <person name="Kent W.J."/>
            <person name="Kostka D."/>
            <person name="Lara M."/>
            <person name="Martins A.L."/>
            <person name="Massingham T."/>
            <person name="Moltke I."/>
            <person name="Raney B.J."/>
            <person name="Rasmussen M.D."/>
            <person name="Robinson J."/>
            <person name="Stark A."/>
            <person name="Vilella A.J."/>
            <person name="Wen J."/>
            <person name="Xie X."/>
            <person name="Zody M.C."/>
            <person name="Baldwin J."/>
            <person name="Bloom T."/>
            <person name="Chin C.W."/>
            <person name="Heiman D."/>
            <person name="Nicol R."/>
            <person name="Nusbaum C."/>
            <person name="Young S."/>
            <person name="Wilkinson J."/>
            <person name="Worley K.C."/>
            <person name="Kovar C.L."/>
            <person name="Muzny D.M."/>
            <person name="Gibbs R.A."/>
            <person name="Cree A."/>
            <person name="Dihn H.H."/>
            <person name="Fowler G."/>
            <person name="Jhangiani S."/>
            <person name="Joshi V."/>
            <person name="Lee S."/>
            <person name="Lewis L.R."/>
            <person name="Nazareth L.V."/>
            <person name="Okwuonu G."/>
            <person name="Santibanez J."/>
            <person name="Warren W.C."/>
            <person name="Mardis E.R."/>
            <person name="Weinstock G.M."/>
            <person name="Wilson R.K."/>
            <person name="Delehaunty K."/>
            <person name="Dooling D."/>
            <person name="Fronik C."/>
            <person name="Fulton L."/>
            <person name="Fulton B."/>
            <person name="Graves T."/>
            <person name="Minx P."/>
            <person name="Sodergren E."/>
            <person name="Birney E."/>
            <person name="Margulies E.H."/>
            <person name="Herrero J."/>
            <person name="Green E.D."/>
            <person name="Haussler D."/>
            <person name="Siepel A."/>
            <person name="Goldman N."/>
            <person name="Pollard K.S."/>
            <person name="Pedersen J.S."/>
            <person name="Lander E.S."/>
            <person name="Kellis M."/>
        </authorList>
    </citation>
    <scope>NUCLEOTIDE SEQUENCE [LARGE SCALE GENOMIC DNA]</scope>
    <source>
        <strain evidence="3">2N</strain>
    </source>
</reference>
<evidence type="ECO:0000313" key="2">
    <source>
        <dbReference type="Ensembl" id="ENSCPOP00000008722.3"/>
    </source>
</evidence>
<dbReference type="GeneTree" id="ENSGT00940000163202"/>
<dbReference type="AlphaFoldDB" id="H0VF87"/>
<proteinExistence type="predicted"/>
<dbReference type="VEuPathDB" id="HostDB:ENSCPOG00000009716"/>
<organism evidence="2 3">
    <name type="scientific">Cavia porcellus</name>
    <name type="common">Guinea pig</name>
    <dbReference type="NCBI Taxonomy" id="10141"/>
    <lineage>
        <taxon>Eukaryota</taxon>
        <taxon>Metazoa</taxon>
        <taxon>Chordata</taxon>
        <taxon>Craniata</taxon>
        <taxon>Vertebrata</taxon>
        <taxon>Euteleostomi</taxon>
        <taxon>Mammalia</taxon>
        <taxon>Eutheria</taxon>
        <taxon>Euarchontoglires</taxon>
        <taxon>Glires</taxon>
        <taxon>Rodentia</taxon>
        <taxon>Hystricomorpha</taxon>
        <taxon>Caviidae</taxon>
        <taxon>Cavia</taxon>
    </lineage>
</organism>
<keyword evidence="1" id="KW-0472">Membrane</keyword>
<sequence>GFISIPLKFCPLGPGHYPCKILLTSNYDVRVYYIEGVVNEDQPEATFEFETPALEPLTQNIPLTNETKKEWKCQVKIEGKWFSGPSIFHVRPNETVQYPLTFKPISECEIMGKLTLKNEVDGMEHIFNIKGIGKKPLAFGTIIMNCKVGDIANKSILVPNYSMTIVTFEVSSDLPIIAGNLQITIEPNNSGSYVINACPLKRGILKGIKSIYKIIYQDQELFHNPLLILSIVFVVVSLGFVLFCISDEELRNLRIWYYLEIHTSPGPPQNIIEVECISLETNCIEVPISNPKDEIIHIDVIFTNPALSGFQELTLNPLESVNYIAWYSPATTGYKEERYGLGVALYSILLL</sequence>
<evidence type="ECO:0000256" key="1">
    <source>
        <dbReference type="SAM" id="Phobius"/>
    </source>
</evidence>
<keyword evidence="3" id="KW-1185">Reference proteome</keyword>
<reference evidence="2" key="3">
    <citation type="submission" date="2025-09" db="UniProtKB">
        <authorList>
            <consortium name="Ensembl"/>
        </authorList>
    </citation>
    <scope>IDENTIFICATION</scope>
    <source>
        <strain evidence="2">2N</strain>
    </source>
</reference>
<dbReference type="OMA" id="ISECEIM"/>
<evidence type="ECO:0000313" key="3">
    <source>
        <dbReference type="Proteomes" id="UP000005447"/>
    </source>
</evidence>
<dbReference type="InParanoid" id="H0VF87"/>
<name>H0VF87_CAVPO</name>
<protein>
    <submittedName>
        <fullName evidence="2">Uncharacterized protein</fullName>
    </submittedName>
</protein>
<accession>H0VF87</accession>
<dbReference type="PANTHER" id="PTHR45912">
    <property type="entry name" value="CILIA- AND FLAGELLA-ASSOCIATED PROTEIN 47"/>
    <property type="match status" value="1"/>
</dbReference>
<dbReference type="PANTHER" id="PTHR45912:SF3">
    <property type="entry name" value="CILIA- AND FLAGELLA-ASSOCIATED PROTEIN 47"/>
    <property type="match status" value="1"/>
</dbReference>
<dbReference type="EMBL" id="AAKN02033948">
    <property type="status" value="NOT_ANNOTATED_CDS"/>
    <property type="molecule type" value="Genomic_DNA"/>
</dbReference>
<keyword evidence="1" id="KW-0812">Transmembrane</keyword>
<feature type="transmembrane region" description="Helical" evidence="1">
    <location>
        <begin position="226"/>
        <end position="245"/>
    </location>
</feature>